<feature type="transmembrane region" description="Helical" evidence="1">
    <location>
        <begin position="104"/>
        <end position="123"/>
    </location>
</feature>
<organism evidence="2 3">
    <name type="scientific">Candidatus Magasanikbacteria bacterium CG1_02_32_51</name>
    <dbReference type="NCBI Taxonomy" id="1805238"/>
    <lineage>
        <taxon>Bacteria</taxon>
        <taxon>Candidatus Magasanikiibacteriota</taxon>
    </lineage>
</organism>
<evidence type="ECO:0000313" key="2">
    <source>
        <dbReference type="EMBL" id="OIO19552.1"/>
    </source>
</evidence>
<evidence type="ECO:0000313" key="3">
    <source>
        <dbReference type="Proteomes" id="UP000181941"/>
    </source>
</evidence>
<reference evidence="2 3" key="1">
    <citation type="journal article" date="2016" name="Environ. Microbiol.">
        <title>Genomic resolution of a cold subsurface aquifer community provides metabolic insights for novel microbes adapted to high CO concentrations.</title>
        <authorList>
            <person name="Probst A.J."/>
            <person name="Castelle C.J."/>
            <person name="Singh A."/>
            <person name="Brown C.T."/>
            <person name="Anantharaman K."/>
            <person name="Sharon I."/>
            <person name="Hug L.A."/>
            <person name="Burstein D."/>
            <person name="Emerson J.B."/>
            <person name="Thomas B.C."/>
            <person name="Banfield J.F."/>
        </authorList>
    </citation>
    <scope>NUCLEOTIDE SEQUENCE [LARGE SCALE GENOMIC DNA]</scope>
    <source>
        <strain evidence="2">CG1_02_32_51</strain>
    </source>
</reference>
<name>A0A1J4U6N2_9BACT</name>
<feature type="transmembrane region" description="Helical" evidence="1">
    <location>
        <begin position="38"/>
        <end position="61"/>
    </location>
</feature>
<dbReference type="EMBL" id="MNVC01000019">
    <property type="protein sequence ID" value="OIO19552.1"/>
    <property type="molecule type" value="Genomic_DNA"/>
</dbReference>
<proteinExistence type="predicted"/>
<dbReference type="AlphaFoldDB" id="A0A1J4U6N2"/>
<feature type="transmembrane region" description="Helical" evidence="1">
    <location>
        <begin position="7"/>
        <end position="26"/>
    </location>
</feature>
<protein>
    <submittedName>
        <fullName evidence="2">Uncharacterized protein</fullName>
    </submittedName>
</protein>
<sequence>MNLRQYIATMFFATILCWLSWFFVISNVDPFATPISGFAFFYGSLFLSVMGTLSIMFFFFYKLFGDKNLPMFRYVEVSFRQSMFLSLFIILALFLQGQNYLNVITASLLLIIFVLIVSFNISVKYKST</sequence>
<accession>A0A1J4U6N2</accession>
<evidence type="ECO:0000256" key="1">
    <source>
        <dbReference type="SAM" id="Phobius"/>
    </source>
</evidence>
<feature type="transmembrane region" description="Helical" evidence="1">
    <location>
        <begin position="82"/>
        <end position="98"/>
    </location>
</feature>
<keyword evidence="1" id="KW-1133">Transmembrane helix</keyword>
<gene>
    <name evidence="2" type="ORF">AUJ23_01815</name>
</gene>
<keyword evidence="1" id="KW-0812">Transmembrane</keyword>
<dbReference type="STRING" id="1805238.AUJ23_01815"/>
<comment type="caution">
    <text evidence="2">The sequence shown here is derived from an EMBL/GenBank/DDBJ whole genome shotgun (WGS) entry which is preliminary data.</text>
</comment>
<dbReference type="Proteomes" id="UP000181941">
    <property type="component" value="Unassembled WGS sequence"/>
</dbReference>
<keyword evidence="1" id="KW-0472">Membrane</keyword>